<dbReference type="AlphaFoldDB" id="A0A1H7KWR3"/>
<dbReference type="Gene3D" id="1.25.40.10">
    <property type="entry name" value="Tetratricopeptide repeat domain"/>
    <property type="match status" value="5"/>
</dbReference>
<sequence>MKVVKLYFVILFLSSFIRETQAQLFERKDQADTWMTRAQQALKKGNYPKAVEYAEHAFSERKNDADVKLLLVRSYILNKQGVKARPLVREIIREHPEYRDAYLYGINIELNSRQLAAAESIANQAIQQFPNDIDFMVKRLSILDESQKYIRAEDYAENLLRKYPDNQRVKDAYTAHYVQSAQHYRRENLEQRALQDLNKALAIDPGHHDARELLKSINKGSENINDRLQQIEAALESKPGDYSLLLEKLNILRETYHYAEALTIWQQLHRLFPSDTKVNGLEVELRKEAATFYAQTDPYSLYISLLDKNPNDIETLRKLIAWSLSRGAYREGLSWVNKGLRRNPNAFELLAQKVDLLEYTQRFTEAAALAQQLYQQRRTDDWKERVVYLKNASAREYIAQQQYPEALDEVSAGLVLNPQDPDLLRTQINIYALQKRINLAINAIRTLNQVAPSNRLRLQEGVLLIETKQYDEGLSILHQLLEAEPTNEEIKQAWLDQNLAIGRDFMQQEEFQLAVGPLRNVLQVQANNRDALDYLVNLYSGINQVDSALFFADQALQAFPDDKGILLKKSAVLTQMKRYQEANAITEQLIRRYPYTKNYLTSYLENQYLAASAYKKEGELDSAIAIYQKLLSYAPKDSTALRSLTDYYLEQKDYSQALTFAERGVAAHPELGVFMLRKAQALEGQANFAAASAAADSAFMQAPTLVNRSYADYLKSKTLKNQFGLFFLKSSYDYSDENYDIATIEYRRFTKHGSWATRINYAGRKQGTGLQGELELYYNHNKSLYSYATAAYASKLVFPEWRLGYSLFKNLKKEWEVELGVRYLKADSNYSAFSGVASVGKTIGDFWFNLRGYAIFDQENTNSSFNLGSRYYMNRRQDYFSVNLGLGTSPDDRSRLVLFPNLQGLLTRFVGAGFNKTFAYRTTVGINATWITQKIGDDIYQNQHDIYFTLMRKF</sequence>
<evidence type="ECO:0000313" key="4">
    <source>
        <dbReference type="Proteomes" id="UP000199421"/>
    </source>
</evidence>
<dbReference type="Pfam" id="PF19413">
    <property type="entry name" value="YaiO"/>
    <property type="match status" value="1"/>
</dbReference>
<reference evidence="4" key="1">
    <citation type="submission" date="2016-10" db="EMBL/GenBank/DDBJ databases">
        <authorList>
            <person name="Varghese N."/>
            <person name="Submissions S."/>
        </authorList>
    </citation>
    <scope>NUCLEOTIDE SEQUENCE [LARGE SCALE GENOMIC DNA]</scope>
    <source>
        <strain evidence="4">DSM 18733</strain>
    </source>
</reference>
<dbReference type="PANTHER" id="PTHR12558:SF13">
    <property type="entry name" value="CELL DIVISION CYCLE PROTEIN 27 HOMOLOG"/>
    <property type="match status" value="1"/>
</dbReference>
<accession>A0A1H7KWR3</accession>
<feature type="domain" description="YaiO beta-barrel" evidence="2">
    <location>
        <begin position="720"/>
        <end position="892"/>
    </location>
</feature>
<dbReference type="PROSITE" id="PS50005">
    <property type="entry name" value="TPR"/>
    <property type="match status" value="1"/>
</dbReference>
<dbReference type="NCBIfam" id="TIGR04390">
    <property type="entry name" value="OMP_YaiO_dom"/>
    <property type="match status" value="1"/>
</dbReference>
<dbReference type="InterPro" id="IPR011990">
    <property type="entry name" value="TPR-like_helical_dom_sf"/>
</dbReference>
<dbReference type="Proteomes" id="UP000199421">
    <property type="component" value="Unassembled WGS sequence"/>
</dbReference>
<name>A0A1H7KWR3_OLID1</name>
<dbReference type="RefSeq" id="WP_093321201.1">
    <property type="nucleotide sequence ID" value="NZ_FOAF01000001.1"/>
</dbReference>
<organism evidence="3 4">
    <name type="scientific">Olivibacter domesticus</name>
    <name type="common">Pseudosphingobacterium domesticum</name>
    <dbReference type="NCBI Taxonomy" id="407022"/>
    <lineage>
        <taxon>Bacteria</taxon>
        <taxon>Pseudomonadati</taxon>
        <taxon>Bacteroidota</taxon>
        <taxon>Sphingobacteriia</taxon>
        <taxon>Sphingobacteriales</taxon>
        <taxon>Sphingobacteriaceae</taxon>
        <taxon>Olivibacter</taxon>
    </lineage>
</organism>
<dbReference type="PANTHER" id="PTHR12558">
    <property type="entry name" value="CELL DIVISION CYCLE 16,23,27"/>
    <property type="match status" value="1"/>
</dbReference>
<evidence type="ECO:0000256" key="1">
    <source>
        <dbReference type="PROSITE-ProRule" id="PRU00339"/>
    </source>
</evidence>
<proteinExistence type="predicted"/>
<dbReference type="STRING" id="407022.SAMN05661044_01490"/>
<dbReference type="InterPro" id="IPR019734">
    <property type="entry name" value="TPR_rpt"/>
</dbReference>
<evidence type="ECO:0000259" key="2">
    <source>
        <dbReference type="Pfam" id="PF19413"/>
    </source>
</evidence>
<evidence type="ECO:0000313" key="3">
    <source>
        <dbReference type="EMBL" id="SEK91283.1"/>
    </source>
</evidence>
<gene>
    <name evidence="3" type="ORF">SAMN05661044_01490</name>
</gene>
<dbReference type="Pfam" id="PF14559">
    <property type="entry name" value="TPR_19"/>
    <property type="match status" value="1"/>
</dbReference>
<dbReference type="SMART" id="SM00028">
    <property type="entry name" value="TPR"/>
    <property type="match status" value="10"/>
</dbReference>
<feature type="repeat" description="TPR" evidence="1">
    <location>
        <begin position="604"/>
        <end position="637"/>
    </location>
</feature>
<dbReference type="OrthoDB" id="691989at2"/>
<dbReference type="EMBL" id="FOAF01000001">
    <property type="protein sequence ID" value="SEK91283.1"/>
    <property type="molecule type" value="Genomic_DNA"/>
</dbReference>
<keyword evidence="4" id="KW-1185">Reference proteome</keyword>
<dbReference type="InterPro" id="IPR030887">
    <property type="entry name" value="Beta-barrel_YaiO"/>
</dbReference>
<keyword evidence="1" id="KW-0802">TPR repeat</keyword>
<protein>
    <submittedName>
        <fullName evidence="3">Outer membrane protein, YaiO family</fullName>
    </submittedName>
</protein>
<dbReference type="Pfam" id="PF13432">
    <property type="entry name" value="TPR_16"/>
    <property type="match status" value="1"/>
</dbReference>
<dbReference type="SUPFAM" id="SSF48452">
    <property type="entry name" value="TPR-like"/>
    <property type="match status" value="3"/>
</dbReference>